<dbReference type="InterPro" id="IPR012910">
    <property type="entry name" value="Plug_dom"/>
</dbReference>
<evidence type="ECO:0000313" key="14">
    <source>
        <dbReference type="Proteomes" id="UP000248790"/>
    </source>
</evidence>
<evidence type="ECO:0000256" key="9">
    <source>
        <dbReference type="RuleBase" id="RU003357"/>
    </source>
</evidence>
<accession>A0A327WNC8</accession>
<dbReference type="InterPro" id="IPR008969">
    <property type="entry name" value="CarboxyPept-like_regulatory"/>
</dbReference>
<keyword evidence="14" id="KW-1185">Reference proteome</keyword>
<evidence type="ECO:0000259" key="11">
    <source>
        <dbReference type="Pfam" id="PF00593"/>
    </source>
</evidence>
<reference evidence="13 14" key="1">
    <citation type="submission" date="2018-06" db="EMBL/GenBank/DDBJ databases">
        <title>Genomic Encyclopedia of Archaeal and Bacterial Type Strains, Phase II (KMG-II): from individual species to whole genera.</title>
        <authorList>
            <person name="Goeker M."/>
        </authorList>
    </citation>
    <scope>NUCLEOTIDE SEQUENCE [LARGE SCALE GENOMIC DNA]</scope>
    <source>
        <strain evidence="13 14">DSM 21851</strain>
    </source>
</reference>
<dbReference type="PROSITE" id="PS52016">
    <property type="entry name" value="TONB_DEPENDENT_REC_3"/>
    <property type="match status" value="1"/>
</dbReference>
<evidence type="ECO:0000256" key="7">
    <source>
        <dbReference type="ARBA" id="ARBA00023237"/>
    </source>
</evidence>
<keyword evidence="5 9" id="KW-0798">TonB box</keyword>
<dbReference type="InterPro" id="IPR037066">
    <property type="entry name" value="Plug_dom_sf"/>
</dbReference>
<feature type="domain" description="TonB-dependent receptor-like beta-barrel" evidence="11">
    <location>
        <begin position="414"/>
        <end position="896"/>
    </location>
</feature>
<proteinExistence type="inferred from homology"/>
<dbReference type="InterPro" id="IPR023996">
    <property type="entry name" value="TonB-dep_OMP_SusC/RagA"/>
</dbReference>
<evidence type="ECO:0000256" key="3">
    <source>
        <dbReference type="ARBA" id="ARBA00022452"/>
    </source>
</evidence>
<evidence type="ECO:0000256" key="1">
    <source>
        <dbReference type="ARBA" id="ARBA00004571"/>
    </source>
</evidence>
<dbReference type="Pfam" id="PF00593">
    <property type="entry name" value="TonB_dep_Rec_b-barrel"/>
    <property type="match status" value="1"/>
</dbReference>
<dbReference type="EMBL" id="QLMC01000006">
    <property type="protein sequence ID" value="RAJ93105.1"/>
    <property type="molecule type" value="Genomic_DNA"/>
</dbReference>
<dbReference type="RefSeq" id="WP_111630639.1">
    <property type="nucleotide sequence ID" value="NZ_QLMC01000006.1"/>
</dbReference>
<evidence type="ECO:0000256" key="10">
    <source>
        <dbReference type="SAM" id="SignalP"/>
    </source>
</evidence>
<keyword evidence="6 8" id="KW-0472">Membrane</keyword>
<evidence type="ECO:0000256" key="5">
    <source>
        <dbReference type="ARBA" id="ARBA00023077"/>
    </source>
</evidence>
<dbReference type="InterPro" id="IPR000531">
    <property type="entry name" value="Beta-barrel_TonB"/>
</dbReference>
<comment type="caution">
    <text evidence="13">The sequence shown here is derived from an EMBL/GenBank/DDBJ whole genome shotgun (WGS) entry which is preliminary data.</text>
</comment>
<dbReference type="SUPFAM" id="SSF49464">
    <property type="entry name" value="Carboxypeptidase regulatory domain-like"/>
    <property type="match status" value="1"/>
</dbReference>
<dbReference type="InterPro" id="IPR036942">
    <property type="entry name" value="Beta-barrel_TonB_sf"/>
</dbReference>
<evidence type="ECO:0000256" key="6">
    <source>
        <dbReference type="ARBA" id="ARBA00023136"/>
    </source>
</evidence>
<keyword evidence="7 8" id="KW-0998">Cell outer membrane</keyword>
<dbReference type="OrthoDB" id="9768177at2"/>
<dbReference type="Gene3D" id="2.60.40.1120">
    <property type="entry name" value="Carboxypeptidase-like, regulatory domain"/>
    <property type="match status" value="1"/>
</dbReference>
<gene>
    <name evidence="13" type="ORF">LX87_04617</name>
</gene>
<comment type="subcellular location">
    <subcellularLocation>
        <location evidence="1 8">Cell outer membrane</location>
        <topology evidence="1 8">Multi-pass membrane protein</topology>
    </subcellularLocation>
</comment>
<dbReference type="NCBIfam" id="TIGR04057">
    <property type="entry name" value="SusC_RagA_signa"/>
    <property type="match status" value="1"/>
</dbReference>
<keyword evidence="10" id="KW-0732">Signal</keyword>
<dbReference type="SUPFAM" id="SSF56935">
    <property type="entry name" value="Porins"/>
    <property type="match status" value="1"/>
</dbReference>
<feature type="signal peptide" evidence="10">
    <location>
        <begin position="1"/>
        <end position="26"/>
    </location>
</feature>
<dbReference type="InterPro" id="IPR023997">
    <property type="entry name" value="TonB-dep_OMP_SusC/RagA_CS"/>
</dbReference>
<evidence type="ECO:0000313" key="13">
    <source>
        <dbReference type="EMBL" id="RAJ93105.1"/>
    </source>
</evidence>
<dbReference type="Gene3D" id="2.40.170.20">
    <property type="entry name" value="TonB-dependent receptor, beta-barrel domain"/>
    <property type="match status" value="1"/>
</dbReference>
<dbReference type="Pfam" id="PF13715">
    <property type="entry name" value="CarbopepD_reg_2"/>
    <property type="match status" value="1"/>
</dbReference>
<evidence type="ECO:0000256" key="4">
    <source>
        <dbReference type="ARBA" id="ARBA00022692"/>
    </source>
</evidence>
<comment type="similarity">
    <text evidence="8 9">Belongs to the TonB-dependent receptor family.</text>
</comment>
<protein>
    <submittedName>
        <fullName evidence="13">TonB-linked SusC/RagA family outer membrane protein</fullName>
    </submittedName>
</protein>
<dbReference type="AlphaFoldDB" id="A0A327WNC8"/>
<evidence type="ECO:0000256" key="2">
    <source>
        <dbReference type="ARBA" id="ARBA00022448"/>
    </source>
</evidence>
<feature type="domain" description="TonB-dependent receptor plug" evidence="12">
    <location>
        <begin position="123"/>
        <end position="230"/>
    </location>
</feature>
<keyword evidence="4 8" id="KW-0812">Transmembrane</keyword>
<dbReference type="InterPro" id="IPR039426">
    <property type="entry name" value="TonB-dep_rcpt-like"/>
</dbReference>
<dbReference type="Proteomes" id="UP000248790">
    <property type="component" value="Unassembled WGS sequence"/>
</dbReference>
<name>A0A327WNC8_LARAB</name>
<keyword evidence="2 8" id="KW-0813">Transport</keyword>
<evidence type="ECO:0000259" key="12">
    <source>
        <dbReference type="Pfam" id="PF07715"/>
    </source>
</evidence>
<sequence length="1064" mass="116928">MKTPLKTVLRTFILCCWCCIGLGVYAKAQGQSVRGTVTSSADQNPLPFVTVVVKGTQTGVTTDANGKFTINAANGSVLVFSYIGYQTSEVNLGNQIELTVTLDPDQKTLNEVVVVGYGSQSRETVTTSISKLDTKVLENIPYANAASALQGTLPGVRVQTTTGQPGAAPRVIIRGGTSINNPDGSSPLYIIDGVIRSDMNDINADDIETLQVLKDASSTSIYGARGANGVVIVTTKKGKAGKMLITFRQNTTFSQLAKRYNMMSARDYVYYGRLGVLNSAMKIPERMSVLSIANSFGTGNDLSNRTYSTVQYLSPDNQHKLNEGWESIADPADPTKTLIFKNTDWQDVLFRTGVSQNYYVGASGGTEKGSYNLGLGYLKAQGITINTDFRRFTFDFSGDLKLRENLKVNAFTNFTNSGNNQVFSENQIFQRALALPPTAKLYFEDGTLSPGFNRSIGNPLYHLSRFPNDNKLHRLTLGGGLTWNILPGLTFEPSASLYLVGADNNSFQQSYLNGPLAFIDSRVATSSRSTHWQQQVDAILSYTKSINDHGLDFMFGSSYFDRKISALSATGQGASTDIIPTLNASATPLSVSSSVTQQRILSFFGRANYNYAHKYLLSLTARYDGASNLGASNKWGLFPGASVGWNIHNESFWKDLGVARLVNTLKLRSSYGVNGNLGQLGDFQAQGTYSVGTRYDGAAGIQNTVIPNSNLKWEQTQTYDVGMDIGLFNGRLNLLVDYFNKRTDNLLTNLELPLETGFTSILTNYGSLQNRGVEVEISGNILRTQSGFNWNASFNIATNQQKILKLPDNGNERNRVGGVQVYDPETGKIEWRGGLQEGGRIGDYYAYKQIGIFATDEEAAAAPRDIIVPLADKTKFGGDVNWLDVDNNSEINSYDRVYLGNPFPRVTGGATTSLSYKNIDLTIRADYTLGHTIYNYTRAMYNGQFVGENNASTDILRSWQKAGDQTDIARYYYADQQVQSNLFRQNSYYFEKGNFLALREVTLGYSFPSALTSKIGLNNLRLNFTANNLKYFTKYSGLNPEEGGQDNGRYPVPRNYIIGLNVSF</sequence>
<dbReference type="GO" id="GO:0009279">
    <property type="term" value="C:cell outer membrane"/>
    <property type="evidence" value="ECO:0007669"/>
    <property type="project" value="UniProtKB-SubCell"/>
</dbReference>
<dbReference type="Pfam" id="PF07715">
    <property type="entry name" value="Plug"/>
    <property type="match status" value="1"/>
</dbReference>
<dbReference type="Gene3D" id="2.170.130.10">
    <property type="entry name" value="TonB-dependent receptor, plug domain"/>
    <property type="match status" value="1"/>
</dbReference>
<feature type="chain" id="PRO_5016408801" evidence="10">
    <location>
        <begin position="27"/>
        <end position="1064"/>
    </location>
</feature>
<evidence type="ECO:0000256" key="8">
    <source>
        <dbReference type="PROSITE-ProRule" id="PRU01360"/>
    </source>
</evidence>
<dbReference type="NCBIfam" id="TIGR04056">
    <property type="entry name" value="OMP_RagA_SusC"/>
    <property type="match status" value="1"/>
</dbReference>
<organism evidence="13 14">
    <name type="scientific">Larkinella arboricola</name>
    <dbReference type="NCBI Taxonomy" id="643671"/>
    <lineage>
        <taxon>Bacteria</taxon>
        <taxon>Pseudomonadati</taxon>
        <taxon>Bacteroidota</taxon>
        <taxon>Cytophagia</taxon>
        <taxon>Cytophagales</taxon>
        <taxon>Spirosomataceae</taxon>
        <taxon>Larkinella</taxon>
    </lineage>
</organism>
<keyword evidence="3 8" id="KW-1134">Transmembrane beta strand</keyword>